<evidence type="ECO:0000313" key="1">
    <source>
        <dbReference type="EMBL" id="MEV5510852.1"/>
    </source>
</evidence>
<reference evidence="1 2" key="1">
    <citation type="submission" date="2024-06" db="EMBL/GenBank/DDBJ databases">
        <title>The Natural Products Discovery Center: Release of the First 8490 Sequenced Strains for Exploring Actinobacteria Biosynthetic Diversity.</title>
        <authorList>
            <person name="Kalkreuter E."/>
            <person name="Kautsar S.A."/>
            <person name="Yang D."/>
            <person name="Bader C.D."/>
            <person name="Teijaro C.N."/>
            <person name="Fluegel L."/>
            <person name="Davis C.M."/>
            <person name="Simpson J.R."/>
            <person name="Lauterbach L."/>
            <person name="Steele A.D."/>
            <person name="Gui C."/>
            <person name="Meng S."/>
            <person name="Li G."/>
            <person name="Viehrig K."/>
            <person name="Ye F."/>
            <person name="Su P."/>
            <person name="Kiefer A.F."/>
            <person name="Nichols A."/>
            <person name="Cepeda A.J."/>
            <person name="Yan W."/>
            <person name="Fan B."/>
            <person name="Jiang Y."/>
            <person name="Adhikari A."/>
            <person name="Zheng C.-J."/>
            <person name="Schuster L."/>
            <person name="Cowan T.M."/>
            <person name="Smanski M.J."/>
            <person name="Chevrette M.G."/>
            <person name="De Carvalho L.P.S."/>
            <person name="Shen B."/>
        </authorList>
    </citation>
    <scope>NUCLEOTIDE SEQUENCE [LARGE SCALE GENOMIC DNA]</scope>
    <source>
        <strain evidence="1 2">NPDC052347</strain>
    </source>
</reference>
<gene>
    <name evidence="1" type="ORF">AB0L16_31260</name>
</gene>
<evidence type="ECO:0000313" key="2">
    <source>
        <dbReference type="Proteomes" id="UP001552594"/>
    </source>
</evidence>
<comment type="caution">
    <text evidence="1">The sequence shown here is derived from an EMBL/GenBank/DDBJ whole genome shotgun (WGS) entry which is preliminary data.</text>
</comment>
<proteinExistence type="predicted"/>
<sequence>MEKRKVSIGTCARAFSSPCIHERACVRCSLLQPDPVQRGRLEEIRDNLIARIAEAEREGRLGEVEGLSVSLAGAEDKLAQVTGRAASALVALPMPIPRREP</sequence>
<dbReference type="Proteomes" id="UP001552594">
    <property type="component" value="Unassembled WGS sequence"/>
</dbReference>
<organism evidence="1 2">
    <name type="scientific">Streptomyces orinoci</name>
    <name type="common">Streptoverticillium orinoci</name>
    <dbReference type="NCBI Taxonomy" id="67339"/>
    <lineage>
        <taxon>Bacteria</taxon>
        <taxon>Bacillati</taxon>
        <taxon>Actinomycetota</taxon>
        <taxon>Actinomycetes</taxon>
        <taxon>Kitasatosporales</taxon>
        <taxon>Streptomycetaceae</taxon>
        <taxon>Streptomyces</taxon>
    </lineage>
</organism>
<dbReference type="EMBL" id="JBFAUK010000041">
    <property type="protein sequence ID" value="MEV5510852.1"/>
    <property type="molecule type" value="Genomic_DNA"/>
</dbReference>
<accession>A0ABV3K867</accession>
<name>A0ABV3K867_STRON</name>
<dbReference type="RefSeq" id="WP_241561191.1">
    <property type="nucleotide sequence ID" value="NZ_JBFAUK010000041.1"/>
</dbReference>
<protein>
    <submittedName>
        <fullName evidence="1">Uncharacterized protein</fullName>
    </submittedName>
</protein>
<keyword evidence="2" id="KW-1185">Reference proteome</keyword>